<evidence type="ECO:0000256" key="7">
    <source>
        <dbReference type="ARBA" id="ARBA00022989"/>
    </source>
</evidence>
<keyword evidence="4" id="KW-0813">Transport</keyword>
<evidence type="ECO:0000256" key="10">
    <source>
        <dbReference type="ARBA" id="ARBA00023184"/>
    </source>
</evidence>
<evidence type="ECO:0000256" key="3">
    <source>
        <dbReference type="ARBA" id="ARBA00013812"/>
    </source>
</evidence>
<evidence type="ECO:0000256" key="13">
    <source>
        <dbReference type="ARBA" id="ARBA00033148"/>
    </source>
</evidence>
<keyword evidence="5 14" id="KW-0812">Transmembrane</keyword>
<dbReference type="KEGG" id="vg:80543827"/>
<evidence type="ECO:0000256" key="4">
    <source>
        <dbReference type="ARBA" id="ARBA00022448"/>
    </source>
</evidence>
<evidence type="ECO:0000256" key="11">
    <source>
        <dbReference type="ARBA" id="ARBA00025270"/>
    </source>
</evidence>
<evidence type="ECO:0000256" key="1">
    <source>
        <dbReference type="ARBA" id="ARBA00004625"/>
    </source>
</evidence>
<dbReference type="GO" id="GO:0046740">
    <property type="term" value="P:transport of virus in host, cell to cell"/>
    <property type="evidence" value="ECO:0007669"/>
    <property type="project" value="UniProtKB-KW"/>
</dbReference>
<evidence type="ECO:0000256" key="9">
    <source>
        <dbReference type="ARBA" id="ARBA00023136"/>
    </source>
</evidence>
<reference evidence="15" key="1">
    <citation type="journal article" date="2021" name="Arch. Virol.">
        <title>Novel viruses associated with plants of the family Amaryllidaceae in South Africa.</title>
        <authorList>
            <person name="Read D.A."/>
            <person name="Roberts R."/>
            <person name="Swanevelder D."/>
            <person name="Pietersen G."/>
            <person name="Thompson G.D."/>
        </authorList>
    </citation>
    <scope>NUCLEOTIDE SEQUENCE</scope>
    <source>
        <strain evidence="15">Stellenbosch</strain>
    </source>
</reference>
<feature type="transmembrane region" description="Helical" evidence="14">
    <location>
        <begin position="12"/>
        <end position="33"/>
    </location>
</feature>
<keyword evidence="8" id="KW-0916">Viral movement protein</keyword>
<evidence type="ECO:0000313" key="15">
    <source>
        <dbReference type="EMBL" id="QVY47453.1"/>
    </source>
</evidence>
<keyword evidence="16" id="KW-1185">Reference proteome</keyword>
<gene>
    <name evidence="15" type="primary">TGB3</name>
</gene>
<dbReference type="Proteomes" id="UP001162094">
    <property type="component" value="Segment"/>
</dbReference>
<evidence type="ECO:0000256" key="5">
    <source>
        <dbReference type="ARBA" id="ARBA00022692"/>
    </source>
</evidence>
<keyword evidence="7 14" id="KW-1133">Transmembrane helix</keyword>
<evidence type="ECO:0000256" key="6">
    <source>
        <dbReference type="ARBA" id="ARBA00022870"/>
    </source>
</evidence>
<accession>A0A8E7PE05</accession>
<dbReference type="RefSeq" id="YP_010804984.1">
    <property type="nucleotide sequence ID" value="NC_077096.1"/>
</dbReference>
<name>A0A8E7PE05_9VIRU</name>
<comment type="similarity">
    <text evidence="2">Belongs to the Tymovirales TGBp3 protein family.</text>
</comment>
<evidence type="ECO:0000256" key="14">
    <source>
        <dbReference type="SAM" id="Phobius"/>
    </source>
</evidence>
<evidence type="ECO:0000256" key="12">
    <source>
        <dbReference type="ARBA" id="ARBA00030266"/>
    </source>
</evidence>
<comment type="function">
    <text evidence="11">Plays a role in viral cell-to-cell propagation, by facilitating genome transport to neighboring plant cells through plasmosdesmata. May induce the formation of granular vesicles derived from the Endoplasmic reticulum, which align on actin filaments.</text>
</comment>
<keyword evidence="9 14" id="KW-0472">Membrane</keyword>
<comment type="subcellular location">
    <subcellularLocation>
        <location evidence="1">Host endoplasmic reticulum membrane</location>
    </subcellularLocation>
</comment>
<dbReference type="GO" id="GO:0044167">
    <property type="term" value="C:host cell endoplasmic reticulum membrane"/>
    <property type="evidence" value="ECO:0007669"/>
    <property type="project" value="UniProtKB-SubCell"/>
</dbReference>
<evidence type="ECO:0000313" key="16">
    <source>
        <dbReference type="Proteomes" id="UP001162094"/>
    </source>
</evidence>
<keyword evidence="10" id="KW-1038">Host endoplasmic reticulum</keyword>
<dbReference type="EMBL" id="MW303999">
    <property type="protein sequence ID" value="QVY47453.1"/>
    <property type="molecule type" value="Genomic_RNA"/>
</dbReference>
<proteinExistence type="inferred from homology"/>
<keyword evidence="6" id="KW-1043">Host membrane</keyword>
<dbReference type="GeneID" id="80543827"/>
<sequence length="69" mass="7990">MQSEPFLKFASWLAIVLTISYFTYFLLGLASLYRRECNIILTGESVKILGCEYTTEFIEFAKTLRVQVI</sequence>
<organism evidence="15 16">
    <name type="scientific">Agapanthus carlavirus B</name>
    <dbReference type="NCBI Taxonomy" id="2838076"/>
    <lineage>
        <taxon>Viruses</taxon>
        <taxon>Riboviria</taxon>
        <taxon>Orthornavirae</taxon>
        <taxon>Kitrinoviricota</taxon>
        <taxon>Alsuviricetes</taxon>
        <taxon>Tymovirales</taxon>
        <taxon>Betaflexiviridae</taxon>
        <taxon>Quinvirinae</taxon>
        <taxon>Carlavirus</taxon>
        <taxon>Carlavirus betagapanthi</taxon>
        <taxon>Carlavirus AgCVB</taxon>
    </lineage>
</organism>
<dbReference type="InterPro" id="IPR003411">
    <property type="entry name" value="TGBp3"/>
</dbReference>
<protein>
    <recommendedName>
        <fullName evidence="3">Movement protein TGBp3</fullName>
    </recommendedName>
    <alternativeName>
        <fullName evidence="12">7 kDa protein</fullName>
    </alternativeName>
    <alternativeName>
        <fullName evidence="13">Triple gene block 3 protein</fullName>
    </alternativeName>
</protein>
<evidence type="ECO:0000256" key="2">
    <source>
        <dbReference type="ARBA" id="ARBA00010355"/>
    </source>
</evidence>
<dbReference type="Pfam" id="PF02495">
    <property type="entry name" value="TGBp3"/>
    <property type="match status" value="1"/>
</dbReference>
<evidence type="ECO:0000256" key="8">
    <source>
        <dbReference type="ARBA" id="ARBA00023031"/>
    </source>
</evidence>